<dbReference type="PRINTS" id="PR00778">
    <property type="entry name" value="HTHARSR"/>
</dbReference>
<dbReference type="GO" id="GO:0003700">
    <property type="term" value="F:DNA-binding transcription factor activity"/>
    <property type="evidence" value="ECO:0007669"/>
    <property type="project" value="InterPro"/>
</dbReference>
<dbReference type="InterPro" id="IPR001845">
    <property type="entry name" value="HTH_ArsR_DNA-bd_dom"/>
</dbReference>
<dbReference type="SMART" id="SM00418">
    <property type="entry name" value="HTH_ARSR"/>
    <property type="match status" value="1"/>
</dbReference>
<evidence type="ECO:0000256" key="1">
    <source>
        <dbReference type="ARBA" id="ARBA00023125"/>
    </source>
</evidence>
<dbReference type="PROSITE" id="PS50987">
    <property type="entry name" value="HTH_ARSR_2"/>
    <property type="match status" value="1"/>
</dbReference>
<dbReference type="CDD" id="cd00090">
    <property type="entry name" value="HTH_ARSR"/>
    <property type="match status" value="1"/>
</dbReference>
<dbReference type="InterPro" id="IPR036388">
    <property type="entry name" value="WH-like_DNA-bd_sf"/>
</dbReference>
<gene>
    <name evidence="3" type="ORF">MOC89_11340</name>
</gene>
<dbReference type="Gene3D" id="1.10.10.10">
    <property type="entry name" value="Winged helix-like DNA-binding domain superfamily/Winged helix DNA-binding domain"/>
    <property type="match status" value="1"/>
</dbReference>
<dbReference type="EMBL" id="JALAPQ010000013">
    <property type="protein sequence ID" value="MCY8457494.1"/>
    <property type="molecule type" value="Genomic_DNA"/>
</dbReference>
<dbReference type="SUPFAM" id="SSF46785">
    <property type="entry name" value="Winged helix' DNA-binding domain"/>
    <property type="match status" value="1"/>
</dbReference>
<name>A0A9Q4E622_BACSC</name>
<dbReference type="RefSeq" id="WP_014112802.1">
    <property type="nucleotide sequence ID" value="NZ_BJUC01000011.1"/>
</dbReference>
<dbReference type="InterPro" id="IPR052543">
    <property type="entry name" value="HTH_Metal-responsive_Reg"/>
</dbReference>
<dbReference type="GO" id="GO:0010288">
    <property type="term" value="P:response to lead ion"/>
    <property type="evidence" value="ECO:0007669"/>
    <property type="project" value="TreeGrafter"/>
</dbReference>
<dbReference type="Proteomes" id="UP001078573">
    <property type="component" value="Unassembled WGS sequence"/>
</dbReference>
<protein>
    <submittedName>
        <fullName evidence="3">Winged helix-turn-helix domain-containing protein</fullName>
    </submittedName>
</protein>
<dbReference type="NCBIfam" id="NF033788">
    <property type="entry name" value="HTH_metalloreg"/>
    <property type="match status" value="1"/>
</dbReference>
<sequence length="226" mass="25847">MNPNIAKISSLLSDPSRSSILLTLMDGRIHPAGELAYLANIKPQTASFHLKKLLEEKLISVEKHGRHRYYRLSNSDTANMIEQLLRMAPKAKVTSLKDSKEKSDLHFARTCYDHLAGYVGVQMTHSLVEQGILKKVDLNFEVTSEGSLFFSKLGINEEHQRHKRRAFARCCLDWSERQHHIAGALGNALLVRMLEEEWIVRMPKTRAVRMTQSGKTAFEKYFKVNI</sequence>
<dbReference type="InterPro" id="IPR011991">
    <property type="entry name" value="ArsR-like_HTH"/>
</dbReference>
<accession>A0A9Q4E622</accession>
<organism evidence="3 4">
    <name type="scientific">Bacillus spizizenii</name>
    <name type="common">Bacillus subtilis subsp. spizizenii</name>
    <dbReference type="NCBI Taxonomy" id="96241"/>
    <lineage>
        <taxon>Bacteria</taxon>
        <taxon>Bacillati</taxon>
        <taxon>Bacillota</taxon>
        <taxon>Bacilli</taxon>
        <taxon>Bacillales</taxon>
        <taxon>Bacillaceae</taxon>
        <taxon>Bacillus</taxon>
    </lineage>
</organism>
<evidence type="ECO:0000313" key="3">
    <source>
        <dbReference type="EMBL" id="MCY8457494.1"/>
    </source>
</evidence>
<reference evidence="3" key="1">
    <citation type="submission" date="2022-02" db="EMBL/GenBank/DDBJ databases">
        <title>Crop Bioprotection Bacillus Genome Sequencing.</title>
        <authorList>
            <person name="Dunlap C."/>
        </authorList>
    </citation>
    <scope>NUCLEOTIDE SEQUENCE</scope>
    <source>
        <strain evidence="3">WR1O2A-53</strain>
    </source>
</reference>
<dbReference type="GeneID" id="11238432"/>
<dbReference type="AlphaFoldDB" id="A0A9Q4E622"/>
<dbReference type="PANTHER" id="PTHR39168:SF1">
    <property type="entry name" value="TRANSCRIPTIONAL REGULATORY PROTEIN"/>
    <property type="match status" value="1"/>
</dbReference>
<dbReference type="GO" id="GO:0032791">
    <property type="term" value="F:lead ion binding"/>
    <property type="evidence" value="ECO:0007669"/>
    <property type="project" value="TreeGrafter"/>
</dbReference>
<dbReference type="GO" id="GO:0046686">
    <property type="term" value="P:response to cadmium ion"/>
    <property type="evidence" value="ECO:0007669"/>
    <property type="project" value="TreeGrafter"/>
</dbReference>
<keyword evidence="1" id="KW-0238">DNA-binding</keyword>
<dbReference type="GO" id="GO:0097063">
    <property type="term" value="F:cadmium ion sensor activity"/>
    <property type="evidence" value="ECO:0007669"/>
    <property type="project" value="TreeGrafter"/>
</dbReference>
<dbReference type="InterPro" id="IPR036390">
    <property type="entry name" value="WH_DNA-bd_sf"/>
</dbReference>
<proteinExistence type="predicted"/>
<dbReference type="GO" id="GO:0003677">
    <property type="term" value="F:DNA binding"/>
    <property type="evidence" value="ECO:0007669"/>
    <property type="project" value="UniProtKB-KW"/>
</dbReference>
<evidence type="ECO:0000313" key="4">
    <source>
        <dbReference type="Proteomes" id="UP001078573"/>
    </source>
</evidence>
<feature type="domain" description="HTH arsR-type" evidence="2">
    <location>
        <begin position="1"/>
        <end position="92"/>
    </location>
</feature>
<dbReference type="Pfam" id="PF12840">
    <property type="entry name" value="HTH_20"/>
    <property type="match status" value="1"/>
</dbReference>
<comment type="caution">
    <text evidence="3">The sequence shown here is derived from an EMBL/GenBank/DDBJ whole genome shotgun (WGS) entry which is preliminary data.</text>
</comment>
<dbReference type="PANTHER" id="PTHR39168">
    <property type="entry name" value="TRANSCRIPTIONAL REGULATOR-RELATED"/>
    <property type="match status" value="1"/>
</dbReference>
<evidence type="ECO:0000259" key="2">
    <source>
        <dbReference type="PROSITE" id="PS50987"/>
    </source>
</evidence>